<protein>
    <recommendedName>
        <fullName evidence="4">BTB domain-containing protein</fullName>
    </recommendedName>
</protein>
<evidence type="ECO:0008006" key="4">
    <source>
        <dbReference type="Google" id="ProtNLM"/>
    </source>
</evidence>
<organism evidence="2 3">
    <name type="scientific">Nephila pilipes</name>
    <name type="common">Giant wood spider</name>
    <name type="synonym">Nephila maculata</name>
    <dbReference type="NCBI Taxonomy" id="299642"/>
    <lineage>
        <taxon>Eukaryota</taxon>
        <taxon>Metazoa</taxon>
        <taxon>Ecdysozoa</taxon>
        <taxon>Arthropoda</taxon>
        <taxon>Chelicerata</taxon>
        <taxon>Arachnida</taxon>
        <taxon>Araneae</taxon>
        <taxon>Araneomorphae</taxon>
        <taxon>Entelegynae</taxon>
        <taxon>Araneoidea</taxon>
        <taxon>Nephilidae</taxon>
        <taxon>Nephila</taxon>
    </lineage>
</organism>
<reference evidence="2" key="1">
    <citation type="submission" date="2020-08" db="EMBL/GenBank/DDBJ databases">
        <title>Multicomponent nature underlies the extraordinary mechanical properties of spider dragline silk.</title>
        <authorList>
            <person name="Kono N."/>
            <person name="Nakamura H."/>
            <person name="Mori M."/>
            <person name="Yoshida Y."/>
            <person name="Ohtoshi R."/>
            <person name="Malay A.D."/>
            <person name="Moran D.A.P."/>
            <person name="Tomita M."/>
            <person name="Numata K."/>
            <person name="Arakawa K."/>
        </authorList>
    </citation>
    <scope>NUCLEOTIDE SEQUENCE</scope>
</reference>
<dbReference type="Proteomes" id="UP000887013">
    <property type="component" value="Unassembled WGS sequence"/>
</dbReference>
<evidence type="ECO:0000313" key="2">
    <source>
        <dbReference type="EMBL" id="GFT08259.1"/>
    </source>
</evidence>
<feature type="region of interest" description="Disordered" evidence="1">
    <location>
        <begin position="30"/>
        <end position="51"/>
    </location>
</feature>
<name>A0A8X6ND95_NEPPI</name>
<dbReference type="SUPFAM" id="SSF54695">
    <property type="entry name" value="POZ domain"/>
    <property type="match status" value="1"/>
</dbReference>
<dbReference type="InterPro" id="IPR011333">
    <property type="entry name" value="SKP1/BTB/POZ_sf"/>
</dbReference>
<evidence type="ECO:0000256" key="1">
    <source>
        <dbReference type="SAM" id="MobiDB-lite"/>
    </source>
</evidence>
<comment type="caution">
    <text evidence="2">The sequence shown here is derived from an EMBL/GenBank/DDBJ whole genome shotgun (WGS) entry which is preliminary data.</text>
</comment>
<keyword evidence="3" id="KW-1185">Reference proteome</keyword>
<dbReference type="OrthoDB" id="6434549at2759"/>
<evidence type="ECO:0000313" key="3">
    <source>
        <dbReference type="Proteomes" id="UP000887013"/>
    </source>
</evidence>
<proteinExistence type="predicted"/>
<gene>
    <name evidence="2" type="ORF">NPIL_645771</name>
</gene>
<dbReference type="EMBL" id="BMAW01056910">
    <property type="protein sequence ID" value="GFT08259.1"/>
    <property type="molecule type" value="Genomic_DNA"/>
</dbReference>
<accession>A0A8X6ND95</accession>
<dbReference type="AlphaFoldDB" id="A0A8X6ND95"/>
<dbReference type="Gene3D" id="3.30.710.10">
    <property type="entry name" value="Potassium Channel Kv1.1, Chain A"/>
    <property type="match status" value="1"/>
</dbReference>
<sequence>MEFEDFATMTYNVAQKENWKVNMDFLISETSSVHEDEEPSRVGVDEPTVDEENSTDYLLQTQLRKLGPEEESRYVEAREFADISKIYDKRKLIEDLISETDKEMGHLHTLKYESVIKHFATVNDQTIAQDFPTKCGKPSLWKIELLYEKVFDIVQTFRLTVHLRRRQIKDAPTKVNLTVSIDSDKGIELAYINFEGIMYSEDEFPIMAMSTEKEMDFIPDTAKYRIVLKVSGCCGQNYSCPEFWLTSKMPRNKCELNDFQKHMEFAKHIKSCSNVELECGVDTFSVNDFMLRSRASLFKVISLPPEDQPKTSSSKSVKLIERYASIPGAMNEFLKYLYSGACSDLSVKNAMFLYTFAEEHELGGLKYICKRTLISDITVSNFGDVFKFNSRHPDSELREALLKYAGKHKEEIKYLLQRDENLRDEELLEVVGEMSISAAG</sequence>